<accession>A0A3N4JG33</accession>
<gene>
    <name evidence="1" type="ORF">L873DRAFT_1810046</name>
</gene>
<dbReference type="Proteomes" id="UP000276215">
    <property type="component" value="Unassembled WGS sequence"/>
</dbReference>
<keyword evidence="2" id="KW-1185">Reference proteome</keyword>
<dbReference type="EMBL" id="ML120406">
    <property type="protein sequence ID" value="RPA97232.1"/>
    <property type="molecule type" value="Genomic_DNA"/>
</dbReference>
<evidence type="ECO:0000313" key="2">
    <source>
        <dbReference type="Proteomes" id="UP000276215"/>
    </source>
</evidence>
<evidence type="ECO:0000313" key="1">
    <source>
        <dbReference type="EMBL" id="RPA97232.1"/>
    </source>
</evidence>
<reference evidence="1 2" key="1">
    <citation type="journal article" date="2018" name="Nat. Ecol. Evol.">
        <title>Pezizomycetes genomes reveal the molecular basis of ectomycorrhizal truffle lifestyle.</title>
        <authorList>
            <person name="Murat C."/>
            <person name="Payen T."/>
            <person name="Noel B."/>
            <person name="Kuo A."/>
            <person name="Morin E."/>
            <person name="Chen J."/>
            <person name="Kohler A."/>
            <person name="Krizsan K."/>
            <person name="Balestrini R."/>
            <person name="Da Silva C."/>
            <person name="Montanini B."/>
            <person name="Hainaut M."/>
            <person name="Levati E."/>
            <person name="Barry K.W."/>
            <person name="Belfiori B."/>
            <person name="Cichocki N."/>
            <person name="Clum A."/>
            <person name="Dockter R.B."/>
            <person name="Fauchery L."/>
            <person name="Guy J."/>
            <person name="Iotti M."/>
            <person name="Le Tacon F."/>
            <person name="Lindquist E.A."/>
            <person name="Lipzen A."/>
            <person name="Malagnac F."/>
            <person name="Mello A."/>
            <person name="Molinier V."/>
            <person name="Miyauchi S."/>
            <person name="Poulain J."/>
            <person name="Riccioni C."/>
            <person name="Rubini A."/>
            <person name="Sitrit Y."/>
            <person name="Splivallo R."/>
            <person name="Traeger S."/>
            <person name="Wang M."/>
            <person name="Zifcakova L."/>
            <person name="Wipf D."/>
            <person name="Zambonelli A."/>
            <person name="Paolocci F."/>
            <person name="Nowrousian M."/>
            <person name="Ottonello S."/>
            <person name="Baldrian P."/>
            <person name="Spatafora J.W."/>
            <person name="Henrissat B."/>
            <person name="Nagy L.G."/>
            <person name="Aury J.M."/>
            <person name="Wincker P."/>
            <person name="Grigoriev I.V."/>
            <person name="Bonfante P."/>
            <person name="Martin F.M."/>
        </authorList>
    </citation>
    <scope>NUCLEOTIDE SEQUENCE [LARGE SCALE GENOMIC DNA]</scope>
    <source>
        <strain evidence="1 2">120613-1</strain>
    </source>
</reference>
<dbReference type="AlphaFoldDB" id="A0A3N4JG33"/>
<proteinExistence type="predicted"/>
<organism evidence="1 2">
    <name type="scientific">Choiromyces venosus 120613-1</name>
    <dbReference type="NCBI Taxonomy" id="1336337"/>
    <lineage>
        <taxon>Eukaryota</taxon>
        <taxon>Fungi</taxon>
        <taxon>Dikarya</taxon>
        <taxon>Ascomycota</taxon>
        <taxon>Pezizomycotina</taxon>
        <taxon>Pezizomycetes</taxon>
        <taxon>Pezizales</taxon>
        <taxon>Tuberaceae</taxon>
        <taxon>Choiromyces</taxon>
    </lineage>
</organism>
<protein>
    <submittedName>
        <fullName evidence="1">Uncharacterized protein</fullName>
    </submittedName>
</protein>
<sequence length="55" mass="6238">MGTESIARLNNTVFTLEIRYLRHASNLRIYTQKLSRRLVPGRKAGRMTADSESGT</sequence>
<name>A0A3N4JG33_9PEZI</name>